<keyword evidence="1" id="KW-1003">Cell membrane</keyword>
<dbReference type="PROSITE" id="PS51257">
    <property type="entry name" value="PROKAR_LIPOPROTEIN"/>
    <property type="match status" value="1"/>
</dbReference>
<proteinExistence type="predicted"/>
<keyword evidence="2 6" id="KW-0732">Signal</keyword>
<evidence type="ECO:0000256" key="6">
    <source>
        <dbReference type="SAM" id="SignalP"/>
    </source>
</evidence>
<gene>
    <name evidence="7" type="ORF">J2S03_001693</name>
</gene>
<evidence type="ECO:0000313" key="8">
    <source>
        <dbReference type="Proteomes" id="UP001232973"/>
    </source>
</evidence>
<keyword evidence="8" id="KW-1185">Reference proteome</keyword>
<keyword evidence="5" id="KW-0449">Lipoprotein</keyword>
<dbReference type="PANTHER" id="PTHR43649">
    <property type="entry name" value="ARABINOSE-BINDING PROTEIN-RELATED"/>
    <property type="match status" value="1"/>
</dbReference>
<dbReference type="Pfam" id="PF01547">
    <property type="entry name" value="SBP_bac_1"/>
    <property type="match status" value="1"/>
</dbReference>
<dbReference type="PANTHER" id="PTHR43649:SF33">
    <property type="entry name" value="POLYGALACTURONAN_RHAMNOGALACTURONAN-BINDING PROTEIN YTCQ"/>
    <property type="match status" value="1"/>
</dbReference>
<dbReference type="Proteomes" id="UP001232973">
    <property type="component" value="Unassembled WGS sequence"/>
</dbReference>
<evidence type="ECO:0000256" key="1">
    <source>
        <dbReference type="ARBA" id="ARBA00022475"/>
    </source>
</evidence>
<protein>
    <submittedName>
        <fullName evidence="7">Raffinose/stachyose/melibiose transport system substrate-binding protein</fullName>
    </submittedName>
</protein>
<dbReference type="InterPro" id="IPR006059">
    <property type="entry name" value="SBP"/>
</dbReference>
<accession>A0ABT9XHR7</accession>
<evidence type="ECO:0000313" key="7">
    <source>
        <dbReference type="EMBL" id="MDQ0189846.1"/>
    </source>
</evidence>
<evidence type="ECO:0000256" key="5">
    <source>
        <dbReference type="ARBA" id="ARBA00023288"/>
    </source>
</evidence>
<evidence type="ECO:0000256" key="2">
    <source>
        <dbReference type="ARBA" id="ARBA00022729"/>
    </source>
</evidence>
<evidence type="ECO:0000256" key="3">
    <source>
        <dbReference type="ARBA" id="ARBA00023136"/>
    </source>
</evidence>
<dbReference type="EMBL" id="JAUSTP010000011">
    <property type="protein sequence ID" value="MDQ0189846.1"/>
    <property type="molecule type" value="Genomic_DNA"/>
</dbReference>
<evidence type="ECO:0000256" key="4">
    <source>
        <dbReference type="ARBA" id="ARBA00023139"/>
    </source>
</evidence>
<comment type="caution">
    <text evidence="7">The sequence shown here is derived from an EMBL/GenBank/DDBJ whole genome shotgun (WGS) entry which is preliminary data.</text>
</comment>
<dbReference type="SUPFAM" id="SSF53850">
    <property type="entry name" value="Periplasmic binding protein-like II"/>
    <property type="match status" value="1"/>
</dbReference>
<keyword evidence="3" id="KW-0472">Membrane</keyword>
<keyword evidence="4" id="KW-0564">Palmitate</keyword>
<dbReference type="Gene3D" id="3.40.190.10">
    <property type="entry name" value="Periplasmic binding protein-like II"/>
    <property type="match status" value="2"/>
</dbReference>
<dbReference type="InterPro" id="IPR050490">
    <property type="entry name" value="Bact_solute-bd_prot1"/>
</dbReference>
<organism evidence="7 8">
    <name type="scientific">Alicyclobacillus cycloheptanicus</name>
    <dbReference type="NCBI Taxonomy" id="1457"/>
    <lineage>
        <taxon>Bacteria</taxon>
        <taxon>Bacillati</taxon>
        <taxon>Bacillota</taxon>
        <taxon>Bacilli</taxon>
        <taxon>Bacillales</taxon>
        <taxon>Alicyclobacillaceae</taxon>
        <taxon>Alicyclobacillus</taxon>
    </lineage>
</organism>
<feature type="chain" id="PRO_5047218114" evidence="6">
    <location>
        <begin position="19"/>
        <end position="449"/>
    </location>
</feature>
<reference evidence="7 8" key="1">
    <citation type="submission" date="2023-07" db="EMBL/GenBank/DDBJ databases">
        <title>Genomic Encyclopedia of Type Strains, Phase IV (KMG-IV): sequencing the most valuable type-strain genomes for metagenomic binning, comparative biology and taxonomic classification.</title>
        <authorList>
            <person name="Goeker M."/>
        </authorList>
    </citation>
    <scope>NUCLEOTIDE SEQUENCE [LARGE SCALE GENOMIC DNA]</scope>
    <source>
        <strain evidence="7 8">DSM 4006</strain>
    </source>
</reference>
<feature type="signal peptide" evidence="6">
    <location>
        <begin position="1"/>
        <end position="18"/>
    </location>
</feature>
<name>A0ABT9XHR7_9BACL</name>
<sequence>MKGKKASVLAPVMLTALAGTVIVGCGTGNQAASNGTSKTGSQGSGGTLKIIMWVNPPAVNAVKKIDAEFEKKYGIKVDLQTMANDTTGYQTLQQTAVQAGTADIMAIQPFDPMPANMSSSNLSKTQEWAVNNVFMPLNGQPWLSKFNTKDLQAAAYNGKDYGLVTGVYQTGIFYNKEIFQKYGLQVPTTYDQFINVCKTLEAHHITPVWTGISGGATFYLEFMMFPLMQDLISPSLGSTDLSDALATGKVKWTDPRMVTALEEEKTIASNYLEDNYAGQNWQQMPGDFASGKAAMLLDGSWDISSVLQANPKMQIGYFPLPGSNTAADNQPVSNADLTWVVLNNSKNKTLAEKWLSFFATPSIYSQYVDATGISPSESGSYTSATAKIMGKWFGQGRLIQQTPNFLLPSGPYDLQPTNFWNEQLKMLEGGISPAALAQEYQNAQNQVSQ</sequence>
<dbReference type="RefSeq" id="WP_274457268.1">
    <property type="nucleotide sequence ID" value="NZ_CP067097.1"/>
</dbReference>